<dbReference type="AlphaFoldDB" id="A0A6I6LU75"/>
<evidence type="ECO:0000313" key="2">
    <source>
        <dbReference type="EMBL" id="QGZ32075.1"/>
    </source>
</evidence>
<dbReference type="Proteomes" id="UP000438983">
    <property type="component" value="Chromosome"/>
</dbReference>
<protein>
    <submittedName>
        <fullName evidence="2">DUF3618 domain-containing protein</fullName>
    </submittedName>
</protein>
<accession>A0A6I6LU75</accession>
<dbReference type="OrthoDB" id="6065071at2"/>
<organism evidence="2 3">
    <name type="scientific">Stutzerimonas stutzeri</name>
    <name type="common">Pseudomonas stutzeri</name>
    <dbReference type="NCBI Taxonomy" id="316"/>
    <lineage>
        <taxon>Bacteria</taxon>
        <taxon>Pseudomonadati</taxon>
        <taxon>Pseudomonadota</taxon>
        <taxon>Gammaproteobacteria</taxon>
        <taxon>Pseudomonadales</taxon>
        <taxon>Pseudomonadaceae</taxon>
        <taxon>Stutzerimonas</taxon>
    </lineage>
</organism>
<feature type="region of interest" description="Disordered" evidence="1">
    <location>
        <begin position="206"/>
        <end position="272"/>
    </location>
</feature>
<gene>
    <name evidence="2" type="ORF">GQA94_19225</name>
</gene>
<dbReference type="RefSeq" id="WP_158189510.1">
    <property type="nucleotide sequence ID" value="NZ_CP046902.1"/>
</dbReference>
<proteinExistence type="predicted"/>
<reference evidence="2 3" key="1">
    <citation type="submission" date="2019-12" db="EMBL/GenBank/DDBJ databases">
        <title>Complete genome sequence of Pseudomonas stutzeri.</title>
        <authorList>
            <person name="Lim S.R."/>
            <person name="Kim J.H."/>
        </authorList>
    </citation>
    <scope>NUCLEOTIDE SEQUENCE [LARGE SCALE GENOMIC DNA]</scope>
    <source>
        <strain evidence="2 3">PM101005</strain>
    </source>
</reference>
<dbReference type="EMBL" id="CP046902">
    <property type="protein sequence ID" value="QGZ32075.1"/>
    <property type="molecule type" value="Genomic_DNA"/>
</dbReference>
<feature type="compositionally biased region" description="Basic and acidic residues" evidence="1">
    <location>
        <begin position="206"/>
        <end position="237"/>
    </location>
</feature>
<feature type="compositionally biased region" description="Basic and acidic residues" evidence="1">
    <location>
        <begin position="150"/>
        <end position="167"/>
    </location>
</feature>
<dbReference type="InterPro" id="IPR022062">
    <property type="entry name" value="DUF3618"/>
</dbReference>
<feature type="compositionally biased region" description="Low complexity" evidence="1">
    <location>
        <begin position="245"/>
        <end position="262"/>
    </location>
</feature>
<feature type="region of interest" description="Disordered" evidence="1">
    <location>
        <begin position="94"/>
        <end position="114"/>
    </location>
</feature>
<feature type="compositionally biased region" description="Polar residues" evidence="1">
    <location>
        <begin position="263"/>
        <end position="272"/>
    </location>
</feature>
<sequence length="272" mass="28649">MSTRNQIDAEAQKDPAELEREIDQQRAEIGNIVNALENKLSPGELIDTAMSYMKGGSGEFFSNLSNTVKANPVPTVLTSIGLLWLMAGQNRQPHSSVTTTRYTGDSTGPSMGEKLSAKTAGLKEQGAGIKDKASQMSHSVSESIGNARARASDSTRHASERLRGGADRARGGFNHLLEEQPLALGAIGIALGALLAASIPPTRREDEALGEVSDRVTDRLRHKAEEGYQKVSAKGEEVAAQVKQSTSGSESSRTSSSTTSSSNAPDPTSAGL</sequence>
<evidence type="ECO:0000313" key="3">
    <source>
        <dbReference type="Proteomes" id="UP000438983"/>
    </source>
</evidence>
<feature type="region of interest" description="Disordered" evidence="1">
    <location>
        <begin position="146"/>
        <end position="167"/>
    </location>
</feature>
<dbReference type="Pfam" id="PF12277">
    <property type="entry name" value="DUF3618"/>
    <property type="match status" value="1"/>
</dbReference>
<evidence type="ECO:0000256" key="1">
    <source>
        <dbReference type="SAM" id="MobiDB-lite"/>
    </source>
</evidence>
<feature type="compositionally biased region" description="Polar residues" evidence="1">
    <location>
        <begin position="94"/>
        <end position="109"/>
    </location>
</feature>
<name>A0A6I6LU75_STUST</name>